<comment type="caution">
    <text evidence="1">The sequence shown here is derived from an EMBL/GenBank/DDBJ whole genome shotgun (WGS) entry which is preliminary data.</text>
</comment>
<organism evidence="1 2">
    <name type="scientific">Rhizobium grahamii</name>
    <dbReference type="NCBI Taxonomy" id="1120045"/>
    <lineage>
        <taxon>Bacteria</taxon>
        <taxon>Pseudomonadati</taxon>
        <taxon>Pseudomonadota</taxon>
        <taxon>Alphaproteobacteria</taxon>
        <taxon>Hyphomicrobiales</taxon>
        <taxon>Rhizobiaceae</taxon>
        <taxon>Rhizobium/Agrobacterium group</taxon>
        <taxon>Rhizobium</taxon>
    </lineage>
</organism>
<reference evidence="1 2" key="1">
    <citation type="submission" date="2017-03" db="EMBL/GenBank/DDBJ databases">
        <title>Genome analysis of Rhizobial strains effectives or ineffectives for nitrogen fixation isolated from bean seeds.</title>
        <authorList>
            <person name="Peralta H."/>
            <person name="Aguilar-Vera A."/>
            <person name="Mora Y."/>
            <person name="Vargas-Lagunas C."/>
            <person name="Girard L."/>
            <person name="Mora J."/>
        </authorList>
    </citation>
    <scope>NUCLEOTIDE SEQUENCE [LARGE SCALE GENOMIC DNA]</scope>
    <source>
        <strain evidence="1 2">CCGM3</strain>
    </source>
</reference>
<sequence>MCTEAGVHLTVMLGRFPNSDDDSLNGRCGALQQAGRVKCTLFLSASQGGGTLNYQRRIGVAGQ</sequence>
<gene>
    <name evidence="1" type="ORF">B5K06_09235</name>
</gene>
<accession>A0A370KRZ9</accession>
<dbReference type="EMBL" id="NAAC01000009">
    <property type="protein sequence ID" value="RDJ12938.1"/>
    <property type="molecule type" value="Genomic_DNA"/>
</dbReference>
<evidence type="ECO:0000313" key="1">
    <source>
        <dbReference type="EMBL" id="RDJ12938.1"/>
    </source>
</evidence>
<proteinExistence type="predicted"/>
<name>A0A370KRZ9_9HYPH</name>
<dbReference type="Proteomes" id="UP000254939">
    <property type="component" value="Unassembled WGS sequence"/>
</dbReference>
<protein>
    <submittedName>
        <fullName evidence="1">Uncharacterized protein</fullName>
    </submittedName>
</protein>
<dbReference type="AlphaFoldDB" id="A0A370KRZ9"/>
<evidence type="ECO:0000313" key="2">
    <source>
        <dbReference type="Proteomes" id="UP000254939"/>
    </source>
</evidence>